<evidence type="ECO:0000313" key="2">
    <source>
        <dbReference type="Proteomes" id="UP000601435"/>
    </source>
</evidence>
<organism evidence="1 2">
    <name type="scientific">Symbiodinium necroappetens</name>
    <dbReference type="NCBI Taxonomy" id="1628268"/>
    <lineage>
        <taxon>Eukaryota</taxon>
        <taxon>Sar</taxon>
        <taxon>Alveolata</taxon>
        <taxon>Dinophyceae</taxon>
        <taxon>Suessiales</taxon>
        <taxon>Symbiodiniaceae</taxon>
        <taxon>Symbiodinium</taxon>
    </lineage>
</organism>
<sequence length="373" mass="42205">VIFDFLRWLRIDEPDETPLNRALCEAWAKFPDKRVTPDTALVISHWRRIQLNESINRTTAPVGAILFVYSPSETTKNLTNKPQTMRIWPGLRLVGAGGKICKGTFATVKTCGDEAVELEDGTVLKKNDLFKYTRLPHAITYASCQGLTLVGHVSLCDVSSPHFTLRHLYVACLVAGLVAFIWFACDREKEDAKDTVGRFDGPGPQVPASICCDVMELDEAALGHFDFVWASPVCTEYSRALTKRPRNLETGDRLVLRTLEIIENLRPRWWAFENPQTGLLKTRPMVQGLPYSDVCYCKCGFRYKKATRIWHNLPWRPAKTMRCKDDRCQAFVDGIHPEAAQRGTTNGRRNQQSREQLYSTPPRLCDEIAAAVS</sequence>
<gene>
    <name evidence="1" type="ORF">SNEC2469_LOCUS31335</name>
</gene>
<comment type="caution">
    <text evidence="1">The sequence shown here is derived from an EMBL/GenBank/DDBJ whole genome shotgun (WGS) entry which is preliminary data.</text>
</comment>
<name>A0A813BPS3_9DINO</name>
<dbReference type="Proteomes" id="UP000601435">
    <property type="component" value="Unassembled WGS sequence"/>
</dbReference>
<dbReference type="AlphaFoldDB" id="A0A813BPS3"/>
<dbReference type="OrthoDB" id="406014at2759"/>
<accession>A0A813BPS3</accession>
<dbReference type="SUPFAM" id="SSF53335">
    <property type="entry name" value="S-adenosyl-L-methionine-dependent methyltransferases"/>
    <property type="match status" value="1"/>
</dbReference>
<dbReference type="InterPro" id="IPR029063">
    <property type="entry name" value="SAM-dependent_MTases_sf"/>
</dbReference>
<keyword evidence="2" id="KW-1185">Reference proteome</keyword>
<feature type="non-terminal residue" evidence="1">
    <location>
        <position position="373"/>
    </location>
</feature>
<evidence type="ECO:0000313" key="1">
    <source>
        <dbReference type="EMBL" id="CAE7915197.1"/>
    </source>
</evidence>
<dbReference type="Gene3D" id="3.40.50.150">
    <property type="entry name" value="Vaccinia Virus protein VP39"/>
    <property type="match status" value="1"/>
</dbReference>
<dbReference type="EMBL" id="CAJNJA010075549">
    <property type="protein sequence ID" value="CAE7915197.1"/>
    <property type="molecule type" value="Genomic_DNA"/>
</dbReference>
<protein>
    <submittedName>
        <fullName evidence="1">Uncharacterized protein</fullName>
    </submittedName>
</protein>
<reference evidence="1" key="1">
    <citation type="submission" date="2021-02" db="EMBL/GenBank/DDBJ databases">
        <authorList>
            <person name="Dougan E. K."/>
            <person name="Rhodes N."/>
            <person name="Thang M."/>
            <person name="Chan C."/>
        </authorList>
    </citation>
    <scope>NUCLEOTIDE SEQUENCE</scope>
</reference>
<proteinExistence type="predicted"/>